<name>A0A1N6PN66_9MICO</name>
<protein>
    <submittedName>
        <fullName evidence="1">Uncharacterized protein</fullName>
    </submittedName>
</protein>
<accession>A0A1N6PN66</accession>
<dbReference type="Proteomes" id="UP000186235">
    <property type="component" value="Unassembled WGS sequence"/>
</dbReference>
<sequence>MSPTVPGIVVTPLLADPKNGGRHDVANAVEQGMRTGLPAPRHPALVHSVAPVRFPYQRTRQHPRTQSRAELLGTSTLSNALRPAFHVKRGAKKKRGFVSGGVSLPGR</sequence>
<dbReference type="EMBL" id="FTMI01000002">
    <property type="protein sequence ID" value="SIQ05838.1"/>
    <property type="molecule type" value="Genomic_DNA"/>
</dbReference>
<evidence type="ECO:0000313" key="1">
    <source>
        <dbReference type="EMBL" id="SIQ05838.1"/>
    </source>
</evidence>
<keyword evidence="2" id="KW-1185">Reference proteome</keyword>
<proteinExistence type="predicted"/>
<reference evidence="2" key="1">
    <citation type="submission" date="2017-01" db="EMBL/GenBank/DDBJ databases">
        <authorList>
            <person name="Varghese N."/>
            <person name="Submissions S."/>
        </authorList>
    </citation>
    <scope>NUCLEOTIDE SEQUENCE [LARGE SCALE GENOMIC DNA]</scope>
    <source>
        <strain evidence="2">3bp</strain>
    </source>
</reference>
<dbReference type="AlphaFoldDB" id="A0A1N6PN66"/>
<evidence type="ECO:0000313" key="2">
    <source>
        <dbReference type="Proteomes" id="UP000186235"/>
    </source>
</evidence>
<gene>
    <name evidence="1" type="ORF">SAMN05518682_1004</name>
</gene>
<organism evidence="1 2">
    <name type="scientific">Cellulosimicrobium aquatile</name>
    <dbReference type="NCBI Taxonomy" id="1612203"/>
    <lineage>
        <taxon>Bacteria</taxon>
        <taxon>Bacillati</taxon>
        <taxon>Actinomycetota</taxon>
        <taxon>Actinomycetes</taxon>
        <taxon>Micrococcales</taxon>
        <taxon>Promicromonosporaceae</taxon>
        <taxon>Cellulosimicrobium</taxon>
    </lineage>
</organism>